<sequence length="615" mass="69766">MGKEDLTSLFSLLDVQSKNEAHYEVSATSLKLLESGCTRAIDVLKQCLVALIKQDKYEQCSLVLKSYAHIDSGDRELLMEKLYIYYKLNDRRAFQEIYLKIEPGLEESAKQKTLTRYQRGLLHVVAQFHYKIGKYSNAVRIYQLLAAIETENNDNEVELACNERAALCYSSDINTVAVTSIFEDSYDLLINQSLVESAKGNLEQALSLVQKANRLAESDGFVEDQASAILQQSFLLQLLGRERESKQLLEKITSMAGAADVTSLLAVNNLLSLKDLSKYSSNFTLLLRELNVQGLTSSSDKFTVEQWDTLQQNIYQLKFFANSTLKSKSSTFSHTLSKYQELIGNVALDPYKHQARKLFKHTMSVMKCGISGRVIGLLLLAIQLQVKDKQWDRAILLAEFFLKASSDKLDVEQQISIYLLIQLYQRANRSQNKHRLLESLLVRFKETSSRSDTEFWKFVGFNLLAEGKFAEGKAVFEELLRSNPSDDLINRVLGQGDVFEGIHDQQLDSLISDVDIDELVALGSIPFKAEGARAAPIILAKPPKKRRVYKKKKFSKNYPENTQPDPERWIPMKERSYFRLKKKQLAKQTQGGGSGNKKLEQSLDISKAKSKSIKK</sequence>
<dbReference type="GO" id="GO:0043022">
    <property type="term" value="F:ribosome binding"/>
    <property type="evidence" value="ECO:0007669"/>
    <property type="project" value="TreeGrafter"/>
</dbReference>
<dbReference type="Gene3D" id="1.25.40.10">
    <property type="entry name" value="Tetratricopeptide repeat domain"/>
    <property type="match status" value="2"/>
</dbReference>
<dbReference type="SUPFAM" id="SSF48452">
    <property type="entry name" value="TPR-like"/>
    <property type="match status" value="2"/>
</dbReference>
<evidence type="ECO:0000256" key="7">
    <source>
        <dbReference type="ARBA" id="ARBA00023135"/>
    </source>
</evidence>
<dbReference type="EMBL" id="LT598469">
    <property type="protein sequence ID" value="SCV01227.1"/>
    <property type="molecule type" value="Genomic_DNA"/>
</dbReference>
<dbReference type="STRING" id="1230905.A0A1G4KAJ5"/>
<feature type="compositionally biased region" description="Basic and acidic residues" evidence="10">
    <location>
        <begin position="565"/>
        <end position="577"/>
    </location>
</feature>
<dbReference type="Proteomes" id="UP000191024">
    <property type="component" value="Chromosome G"/>
</dbReference>
<dbReference type="InterPro" id="IPR026270">
    <property type="entry name" value="SRP72"/>
</dbReference>
<dbReference type="InterPro" id="IPR013699">
    <property type="entry name" value="Signal_recog_part_SRP72_RNA-bd"/>
</dbReference>
<evidence type="ECO:0000256" key="2">
    <source>
        <dbReference type="ARBA" id="ARBA00004496"/>
    </source>
</evidence>
<evidence type="ECO:0000256" key="8">
    <source>
        <dbReference type="ARBA" id="ARBA00023274"/>
    </source>
</evidence>
<organism evidence="12 13">
    <name type="scientific">Lachancea mirantina</name>
    <dbReference type="NCBI Taxonomy" id="1230905"/>
    <lineage>
        <taxon>Eukaryota</taxon>
        <taxon>Fungi</taxon>
        <taxon>Dikarya</taxon>
        <taxon>Ascomycota</taxon>
        <taxon>Saccharomycotina</taxon>
        <taxon>Saccharomycetes</taxon>
        <taxon>Saccharomycetales</taxon>
        <taxon>Saccharomycetaceae</taxon>
        <taxon>Lachancea</taxon>
    </lineage>
</organism>
<dbReference type="PIRSF" id="PIRSF038922">
    <property type="entry name" value="SRP72"/>
    <property type="match status" value="1"/>
</dbReference>
<evidence type="ECO:0000256" key="3">
    <source>
        <dbReference type="ARBA" id="ARBA00007676"/>
    </source>
</evidence>
<evidence type="ECO:0000256" key="10">
    <source>
        <dbReference type="SAM" id="MobiDB-lite"/>
    </source>
</evidence>
<reference evidence="12 13" key="1">
    <citation type="submission" date="2016-03" db="EMBL/GenBank/DDBJ databases">
        <authorList>
            <person name="Devillers H."/>
        </authorList>
    </citation>
    <scope>NUCLEOTIDE SEQUENCE [LARGE SCALE GENOMIC DNA]</scope>
    <source>
        <strain evidence="12">CBS 11717</strain>
    </source>
</reference>
<dbReference type="GO" id="GO:0008312">
    <property type="term" value="F:7S RNA binding"/>
    <property type="evidence" value="ECO:0007669"/>
    <property type="project" value="InterPro"/>
</dbReference>
<keyword evidence="8 9" id="KW-0687">Ribonucleoprotein</keyword>
<keyword evidence="6" id="KW-0256">Endoplasmic reticulum</keyword>
<dbReference type="InterPro" id="IPR011990">
    <property type="entry name" value="TPR-like_helical_dom_sf"/>
</dbReference>
<evidence type="ECO:0000256" key="5">
    <source>
        <dbReference type="ARBA" id="ARBA00022490"/>
    </source>
</evidence>
<keyword evidence="7 9" id="KW-0733">Signal recognition particle</keyword>
<gene>
    <name evidence="12" type="ORF">LAMI_0G10132G</name>
</gene>
<keyword evidence="13" id="KW-1185">Reference proteome</keyword>
<feature type="domain" description="Signal recognition particle SRP72 subunit RNA-binding" evidence="11">
    <location>
        <begin position="542"/>
        <end position="579"/>
    </location>
</feature>
<comment type="function">
    <text evidence="9">Component of the signal recognition particle (SRP) complex, a ribonucleoprotein complex that mediates the cotranslational targeting of secretory and membrane proteins to the endoplasmic reticulum (ER).</text>
</comment>
<feature type="region of interest" description="Disordered" evidence="10">
    <location>
        <begin position="550"/>
        <end position="615"/>
    </location>
</feature>
<evidence type="ECO:0000256" key="9">
    <source>
        <dbReference type="PIRNR" id="PIRNR038922"/>
    </source>
</evidence>
<name>A0A1G4KAJ5_9SACH</name>
<protein>
    <recommendedName>
        <fullName evidence="4 9">Signal recognition particle subunit SRP72</fullName>
    </recommendedName>
</protein>
<dbReference type="OrthoDB" id="5421607at2759"/>
<dbReference type="GO" id="GO:0006614">
    <property type="term" value="P:SRP-dependent cotranslational protein targeting to membrane"/>
    <property type="evidence" value="ECO:0007669"/>
    <property type="project" value="UniProtKB-UniRule"/>
</dbReference>
<dbReference type="AlphaFoldDB" id="A0A1G4KAJ5"/>
<dbReference type="GO" id="GO:0005786">
    <property type="term" value="C:signal recognition particle, endoplasmic reticulum targeting"/>
    <property type="evidence" value="ECO:0007669"/>
    <property type="project" value="UniProtKB-UniRule"/>
</dbReference>
<evidence type="ECO:0000256" key="4">
    <source>
        <dbReference type="ARBA" id="ARBA00018350"/>
    </source>
</evidence>
<dbReference type="PANTHER" id="PTHR14094:SF9">
    <property type="entry name" value="SIGNAL RECOGNITION PARTICLE SUBUNIT SRP72"/>
    <property type="match status" value="1"/>
</dbReference>
<evidence type="ECO:0000313" key="12">
    <source>
        <dbReference type="EMBL" id="SCV01227.1"/>
    </source>
</evidence>
<evidence type="ECO:0000259" key="11">
    <source>
        <dbReference type="Pfam" id="PF08492"/>
    </source>
</evidence>
<evidence type="ECO:0000256" key="6">
    <source>
        <dbReference type="ARBA" id="ARBA00022824"/>
    </source>
</evidence>
<keyword evidence="5 9" id="KW-0963">Cytoplasm</keyword>
<evidence type="ECO:0000256" key="1">
    <source>
        <dbReference type="ARBA" id="ARBA00004240"/>
    </source>
</evidence>
<evidence type="ECO:0000313" key="13">
    <source>
        <dbReference type="Proteomes" id="UP000191024"/>
    </source>
</evidence>
<dbReference type="PANTHER" id="PTHR14094">
    <property type="entry name" value="SIGNAL RECOGNITION PARTICLE 72"/>
    <property type="match status" value="1"/>
</dbReference>
<comment type="similarity">
    <text evidence="3 9">Belongs to the SRP72 family.</text>
</comment>
<comment type="subcellular location">
    <subcellularLocation>
        <location evidence="2 9">Cytoplasm</location>
    </subcellularLocation>
    <subcellularLocation>
        <location evidence="1">Endoplasmic reticulum</location>
    </subcellularLocation>
</comment>
<accession>A0A1G4KAJ5</accession>
<proteinExistence type="inferred from homology"/>
<dbReference type="Pfam" id="PF08492">
    <property type="entry name" value="SRP72"/>
    <property type="match status" value="1"/>
</dbReference>
<dbReference type="GO" id="GO:0005783">
    <property type="term" value="C:endoplasmic reticulum"/>
    <property type="evidence" value="ECO:0007669"/>
    <property type="project" value="UniProtKB-SubCell"/>
</dbReference>